<feature type="compositionally biased region" description="Basic and acidic residues" evidence="3">
    <location>
        <begin position="1"/>
        <end position="14"/>
    </location>
</feature>
<dbReference type="RefSeq" id="WP_344250019.1">
    <property type="nucleotide sequence ID" value="NZ_BAAAPM010000008.1"/>
</dbReference>
<gene>
    <name evidence="5" type="ORF">GCM10009809_35340</name>
</gene>
<dbReference type="Proteomes" id="UP001501138">
    <property type="component" value="Unassembled WGS sequence"/>
</dbReference>
<reference evidence="5 6" key="1">
    <citation type="journal article" date="2019" name="Int. J. Syst. Evol. Microbiol.">
        <title>The Global Catalogue of Microorganisms (GCM) 10K type strain sequencing project: providing services to taxonomists for standard genome sequencing and annotation.</title>
        <authorList>
            <consortium name="The Broad Institute Genomics Platform"/>
            <consortium name="The Broad Institute Genome Sequencing Center for Infectious Disease"/>
            <person name="Wu L."/>
            <person name="Ma J."/>
        </authorList>
    </citation>
    <scope>NUCLEOTIDE SEQUENCE [LARGE SCALE GENOMIC DNA]</scope>
    <source>
        <strain evidence="5 6">JCM 15589</strain>
    </source>
</reference>
<organism evidence="5 6">
    <name type="scientific">Isoptericola hypogeus</name>
    <dbReference type="NCBI Taxonomy" id="300179"/>
    <lineage>
        <taxon>Bacteria</taxon>
        <taxon>Bacillati</taxon>
        <taxon>Actinomycetota</taxon>
        <taxon>Actinomycetes</taxon>
        <taxon>Micrococcales</taxon>
        <taxon>Promicromonosporaceae</taxon>
        <taxon>Isoptericola</taxon>
    </lineage>
</organism>
<dbReference type="SUPFAM" id="SSF53474">
    <property type="entry name" value="alpha/beta-Hydrolases"/>
    <property type="match status" value="1"/>
</dbReference>
<keyword evidence="2" id="KW-0378">Hydrolase</keyword>
<dbReference type="EMBL" id="BAAAPM010000008">
    <property type="protein sequence ID" value="GAA1737059.1"/>
    <property type="molecule type" value="Genomic_DNA"/>
</dbReference>
<name>A0ABN2JRY4_9MICO</name>
<feature type="domain" description="Alpha/beta hydrolase fold-3" evidence="4">
    <location>
        <begin position="106"/>
        <end position="302"/>
    </location>
</feature>
<dbReference type="InterPro" id="IPR029058">
    <property type="entry name" value="AB_hydrolase_fold"/>
</dbReference>
<dbReference type="PANTHER" id="PTHR48081">
    <property type="entry name" value="AB HYDROLASE SUPERFAMILY PROTEIN C4A8.06C"/>
    <property type="match status" value="1"/>
</dbReference>
<protein>
    <recommendedName>
        <fullName evidence="4">Alpha/beta hydrolase fold-3 domain-containing protein</fullName>
    </recommendedName>
</protein>
<dbReference type="InterPro" id="IPR013094">
    <property type="entry name" value="AB_hydrolase_3"/>
</dbReference>
<comment type="similarity">
    <text evidence="1">Belongs to the 'GDXG' lipolytic enzyme family.</text>
</comment>
<sequence length="334" mass="34757">MTAHHDAVHDDAARRAPGTVLPTSVSDAARRYLTGLAEARAAGPRAAYPAPGDLDGWLRHVADVDVWFRSAVLRDGPPAEGSERDVAGVTTHVVAAGRAEDDGPVVLDLHGGALLYGAGAVCRASAASVASTTGLVAWGVDYRMPPLHPYPAALDDATTVYRALLAERDPRDVVVAGGSAGGNLAAALLLRAKDEGLPMPAALLLLTPEVDLTESGDSFVTNAAHDVALASLREVNALYAAGADLAHPYLSPLFGDLAGFPPTFLQSGTRDLFLSNTVRMHRRLRAAGVEAELHVFEGMPHGGFGGEAPEDAELSAEVRRFVLGALAASRRTSC</sequence>
<evidence type="ECO:0000256" key="3">
    <source>
        <dbReference type="SAM" id="MobiDB-lite"/>
    </source>
</evidence>
<keyword evidence="6" id="KW-1185">Reference proteome</keyword>
<evidence type="ECO:0000313" key="6">
    <source>
        <dbReference type="Proteomes" id="UP001501138"/>
    </source>
</evidence>
<dbReference type="Gene3D" id="3.40.50.1820">
    <property type="entry name" value="alpha/beta hydrolase"/>
    <property type="match status" value="1"/>
</dbReference>
<dbReference type="Pfam" id="PF07859">
    <property type="entry name" value="Abhydrolase_3"/>
    <property type="match status" value="1"/>
</dbReference>
<feature type="region of interest" description="Disordered" evidence="3">
    <location>
        <begin position="1"/>
        <end position="21"/>
    </location>
</feature>
<comment type="caution">
    <text evidence="5">The sequence shown here is derived from an EMBL/GenBank/DDBJ whole genome shotgun (WGS) entry which is preliminary data.</text>
</comment>
<evidence type="ECO:0000256" key="1">
    <source>
        <dbReference type="ARBA" id="ARBA00010515"/>
    </source>
</evidence>
<dbReference type="InterPro" id="IPR050300">
    <property type="entry name" value="GDXG_lipolytic_enzyme"/>
</dbReference>
<accession>A0ABN2JRY4</accession>
<evidence type="ECO:0000259" key="4">
    <source>
        <dbReference type="Pfam" id="PF07859"/>
    </source>
</evidence>
<dbReference type="PANTHER" id="PTHR48081:SF30">
    <property type="entry name" value="ACETYL-HYDROLASE LIPR-RELATED"/>
    <property type="match status" value="1"/>
</dbReference>
<evidence type="ECO:0000256" key="2">
    <source>
        <dbReference type="ARBA" id="ARBA00022801"/>
    </source>
</evidence>
<proteinExistence type="inferred from homology"/>
<evidence type="ECO:0000313" key="5">
    <source>
        <dbReference type="EMBL" id="GAA1737059.1"/>
    </source>
</evidence>